<proteinExistence type="predicted"/>
<evidence type="ECO:0000313" key="2">
    <source>
        <dbReference type="Proteomes" id="UP000814033"/>
    </source>
</evidence>
<name>A0ACB8R5Y4_9AGAM</name>
<evidence type="ECO:0000313" key="1">
    <source>
        <dbReference type="EMBL" id="KAI0039307.1"/>
    </source>
</evidence>
<sequence length="413" mass="45602">MDDFDAMFERVLDELAAEPYDESVPLTRTARNFPAYGAFVVFTLDPVATVEIFEDPVATEAARTLPARKYVGYVTQVIDLPMPDRRYHRCSCYILSRGLPIFSGETLVDEQMCIAIAPATHPARPALTPSPPLLWNDLYLHSSSIFTLRVTSVAGEIDHSLSPTLTLGQCLDVVAYTSADAVRWQALCDARDKPPDAIPKNISQHAVELETASLASHVSTASMTSATAPADAGDLPEAKSTAESESKHSSDDGSVLSGFPSFLAAGQWLSEEEDPRYQFVPVVNFELDISTVEELASATLLWDEIAAVEKIIAEAQQRRYASLEKLDQERAHQERGHQDRSEATSSVQHPERPLRASILRRWFESFKIRLIAPPTPCSITEEEVKPSCGRSFSRLLSVVTLGCVPFLDRRQPI</sequence>
<dbReference type="EMBL" id="MU276322">
    <property type="protein sequence ID" value="KAI0039307.1"/>
    <property type="molecule type" value="Genomic_DNA"/>
</dbReference>
<accession>A0ACB8R5Y4</accession>
<protein>
    <submittedName>
        <fullName evidence="1">Uncharacterized protein</fullName>
    </submittedName>
</protein>
<reference evidence="1" key="2">
    <citation type="journal article" date="2022" name="New Phytol.">
        <title>Evolutionary transition to the ectomycorrhizal habit in the genomes of a hyperdiverse lineage of mushroom-forming fungi.</title>
        <authorList>
            <person name="Looney B."/>
            <person name="Miyauchi S."/>
            <person name="Morin E."/>
            <person name="Drula E."/>
            <person name="Courty P.E."/>
            <person name="Kohler A."/>
            <person name="Kuo A."/>
            <person name="LaButti K."/>
            <person name="Pangilinan J."/>
            <person name="Lipzen A."/>
            <person name="Riley R."/>
            <person name="Andreopoulos W."/>
            <person name="He G."/>
            <person name="Johnson J."/>
            <person name="Nolan M."/>
            <person name="Tritt A."/>
            <person name="Barry K.W."/>
            <person name="Grigoriev I.V."/>
            <person name="Nagy L.G."/>
            <person name="Hibbett D."/>
            <person name="Henrissat B."/>
            <person name="Matheny P.B."/>
            <person name="Labbe J."/>
            <person name="Martin F.M."/>
        </authorList>
    </citation>
    <scope>NUCLEOTIDE SEQUENCE</scope>
    <source>
        <strain evidence="1">FP105234-sp</strain>
    </source>
</reference>
<comment type="caution">
    <text evidence="1">The sequence shown here is derived from an EMBL/GenBank/DDBJ whole genome shotgun (WGS) entry which is preliminary data.</text>
</comment>
<organism evidence="1 2">
    <name type="scientific">Auriscalpium vulgare</name>
    <dbReference type="NCBI Taxonomy" id="40419"/>
    <lineage>
        <taxon>Eukaryota</taxon>
        <taxon>Fungi</taxon>
        <taxon>Dikarya</taxon>
        <taxon>Basidiomycota</taxon>
        <taxon>Agaricomycotina</taxon>
        <taxon>Agaricomycetes</taxon>
        <taxon>Russulales</taxon>
        <taxon>Auriscalpiaceae</taxon>
        <taxon>Auriscalpium</taxon>
    </lineage>
</organism>
<gene>
    <name evidence="1" type="ORF">FA95DRAFT_1684342</name>
</gene>
<keyword evidence="2" id="KW-1185">Reference proteome</keyword>
<reference evidence="1" key="1">
    <citation type="submission" date="2021-02" db="EMBL/GenBank/DDBJ databases">
        <authorList>
            <consortium name="DOE Joint Genome Institute"/>
            <person name="Ahrendt S."/>
            <person name="Looney B.P."/>
            <person name="Miyauchi S."/>
            <person name="Morin E."/>
            <person name="Drula E."/>
            <person name="Courty P.E."/>
            <person name="Chicoki N."/>
            <person name="Fauchery L."/>
            <person name="Kohler A."/>
            <person name="Kuo A."/>
            <person name="Labutti K."/>
            <person name="Pangilinan J."/>
            <person name="Lipzen A."/>
            <person name="Riley R."/>
            <person name="Andreopoulos W."/>
            <person name="He G."/>
            <person name="Johnson J."/>
            <person name="Barry K.W."/>
            <person name="Grigoriev I.V."/>
            <person name="Nagy L."/>
            <person name="Hibbett D."/>
            <person name="Henrissat B."/>
            <person name="Matheny P.B."/>
            <person name="Labbe J."/>
            <person name="Martin F."/>
        </authorList>
    </citation>
    <scope>NUCLEOTIDE SEQUENCE</scope>
    <source>
        <strain evidence="1">FP105234-sp</strain>
    </source>
</reference>
<dbReference type="Proteomes" id="UP000814033">
    <property type="component" value="Unassembled WGS sequence"/>
</dbReference>